<evidence type="ECO:0000313" key="6">
    <source>
        <dbReference type="Proteomes" id="UP000076532"/>
    </source>
</evidence>
<keyword evidence="1" id="KW-0963">Cytoplasm</keyword>
<keyword evidence="3" id="KW-0648">Protein biosynthesis</keyword>
<protein>
    <recommendedName>
        <fullName evidence="4">Eukaryotic translation initiation factor 3 subunit E N-terminal domain-containing protein</fullName>
    </recommendedName>
</protein>
<evidence type="ECO:0000256" key="3">
    <source>
        <dbReference type="ARBA" id="ARBA00022917"/>
    </source>
</evidence>
<dbReference type="Pfam" id="PF09440">
    <property type="entry name" value="eIF3_N"/>
    <property type="match status" value="1"/>
</dbReference>
<evidence type="ECO:0000256" key="2">
    <source>
        <dbReference type="ARBA" id="ARBA00022540"/>
    </source>
</evidence>
<dbReference type="PANTHER" id="PTHR10317">
    <property type="entry name" value="EUKARYOTIC TRANSLATION INITIATION FACTOR 3 SUBUNIT E"/>
    <property type="match status" value="1"/>
</dbReference>
<keyword evidence="2" id="KW-0396">Initiation factor</keyword>
<evidence type="ECO:0000256" key="1">
    <source>
        <dbReference type="ARBA" id="ARBA00022490"/>
    </source>
</evidence>
<dbReference type="EMBL" id="KV417742">
    <property type="protein sequence ID" value="KZP07693.1"/>
    <property type="molecule type" value="Genomic_DNA"/>
</dbReference>
<dbReference type="GO" id="GO:0003743">
    <property type="term" value="F:translation initiation factor activity"/>
    <property type="evidence" value="ECO:0007669"/>
    <property type="project" value="UniProtKB-KW"/>
</dbReference>
<proteinExistence type="predicted"/>
<feature type="domain" description="Eukaryotic translation initiation factor 3 subunit E N-terminal" evidence="4">
    <location>
        <begin position="3"/>
        <end position="58"/>
    </location>
</feature>
<dbReference type="Proteomes" id="UP000076532">
    <property type="component" value="Unassembled WGS sequence"/>
</dbReference>
<dbReference type="InterPro" id="IPR019010">
    <property type="entry name" value="eIF3e_N"/>
</dbReference>
<dbReference type="GO" id="GO:0005852">
    <property type="term" value="C:eukaryotic translation initiation factor 3 complex"/>
    <property type="evidence" value="ECO:0007669"/>
    <property type="project" value="InterPro"/>
</dbReference>
<sequence>MADYASSRENALSTNERLQQEAPAVLGVIENRDVAHVQAQRRDKAQNLQYLKDNYNFQFTYSNYSGAADYLYPFRVLSTNADLLASAHWGELASAILTGKWDVALEEFNLLRDAMDARSNVHGAVGGCGEGAAAQQDMADALESILRYLDAAAVLVRRSPSSTATPAAPTSTRVKHALKEIVKAIQTEYQCTEPLTYFLNFLYADFDFEAAQRELASASAVVQDEFFLGKFKDEFVEAARGLVSEVYVRIHQRIDIGDLSKRLNLGPEEGGSCASFARYITAFEPYHAYIFLHFL</sequence>
<organism evidence="5 6">
    <name type="scientific">Athelia psychrophila</name>
    <dbReference type="NCBI Taxonomy" id="1759441"/>
    <lineage>
        <taxon>Eukaryota</taxon>
        <taxon>Fungi</taxon>
        <taxon>Dikarya</taxon>
        <taxon>Basidiomycota</taxon>
        <taxon>Agaricomycotina</taxon>
        <taxon>Agaricomycetes</taxon>
        <taxon>Agaricomycetidae</taxon>
        <taxon>Atheliales</taxon>
        <taxon>Atheliaceae</taxon>
        <taxon>Athelia</taxon>
    </lineage>
</organism>
<dbReference type="STRING" id="436010.A0A165WJV4"/>
<gene>
    <name evidence="5" type="ORF">FIBSPDRAFT_1052818</name>
</gene>
<name>A0A165WJV4_9AGAM</name>
<dbReference type="OrthoDB" id="417252at2759"/>
<reference evidence="5 6" key="1">
    <citation type="journal article" date="2016" name="Mol. Biol. Evol.">
        <title>Comparative Genomics of Early-Diverging Mushroom-Forming Fungi Provides Insights into the Origins of Lignocellulose Decay Capabilities.</title>
        <authorList>
            <person name="Nagy L.G."/>
            <person name="Riley R."/>
            <person name="Tritt A."/>
            <person name="Adam C."/>
            <person name="Daum C."/>
            <person name="Floudas D."/>
            <person name="Sun H."/>
            <person name="Yadav J.S."/>
            <person name="Pangilinan J."/>
            <person name="Larsson K.H."/>
            <person name="Matsuura K."/>
            <person name="Barry K."/>
            <person name="Labutti K."/>
            <person name="Kuo R."/>
            <person name="Ohm R.A."/>
            <person name="Bhattacharya S.S."/>
            <person name="Shirouzu T."/>
            <person name="Yoshinaga Y."/>
            <person name="Martin F.M."/>
            <person name="Grigoriev I.V."/>
            <person name="Hibbett D.S."/>
        </authorList>
    </citation>
    <scope>NUCLEOTIDE SEQUENCE [LARGE SCALE GENOMIC DNA]</scope>
    <source>
        <strain evidence="5 6">CBS 109695</strain>
    </source>
</reference>
<keyword evidence="6" id="KW-1185">Reference proteome</keyword>
<evidence type="ECO:0000313" key="5">
    <source>
        <dbReference type="EMBL" id="KZP07693.1"/>
    </source>
</evidence>
<accession>A0A165WJV4</accession>
<evidence type="ECO:0000259" key="4">
    <source>
        <dbReference type="Pfam" id="PF09440"/>
    </source>
</evidence>
<dbReference type="AlphaFoldDB" id="A0A165WJV4"/>
<dbReference type="InterPro" id="IPR016650">
    <property type="entry name" value="eIF3e"/>
</dbReference>